<feature type="compositionally biased region" description="Low complexity" evidence="4">
    <location>
        <begin position="104"/>
        <end position="122"/>
    </location>
</feature>
<dbReference type="STRING" id="1618665.UY55_C0002G0090"/>
<dbReference type="EMBL" id="LCQK01000002">
    <property type="protein sequence ID" value="KKW15034.1"/>
    <property type="molecule type" value="Genomic_DNA"/>
</dbReference>
<dbReference type="HAMAP" id="MF_00385">
    <property type="entry name" value="Ribosomal_bS16"/>
    <property type="match status" value="1"/>
</dbReference>
<accession>A0A0G1Z7S7</accession>
<gene>
    <name evidence="3" type="primary">rpsP</name>
    <name evidence="5" type="ORF">UY55_C0002G0090</name>
</gene>
<dbReference type="InterPro" id="IPR000307">
    <property type="entry name" value="Ribosomal_bS16"/>
</dbReference>
<reference evidence="5 6" key="1">
    <citation type="journal article" date="2015" name="Nature">
        <title>rRNA introns, odd ribosomes, and small enigmatic genomes across a large radiation of phyla.</title>
        <authorList>
            <person name="Brown C.T."/>
            <person name="Hug L.A."/>
            <person name="Thomas B.C."/>
            <person name="Sharon I."/>
            <person name="Castelle C.J."/>
            <person name="Singh A."/>
            <person name="Wilkins M.J."/>
            <person name="Williams K.H."/>
            <person name="Banfield J.F."/>
        </authorList>
    </citation>
    <scope>NUCLEOTIDE SEQUENCE [LARGE SCALE GENOMIC DNA]</scope>
</reference>
<feature type="region of interest" description="Disordered" evidence="4">
    <location>
        <begin position="83"/>
        <end position="136"/>
    </location>
</feature>
<keyword evidence="2 3" id="KW-0687">Ribonucleoprotein</keyword>
<comment type="caution">
    <text evidence="5">The sequence shown here is derived from an EMBL/GenBank/DDBJ whole genome shotgun (WGS) entry which is preliminary data.</text>
</comment>
<evidence type="ECO:0000256" key="4">
    <source>
        <dbReference type="SAM" id="MobiDB-lite"/>
    </source>
</evidence>
<evidence type="ECO:0000256" key="2">
    <source>
        <dbReference type="ARBA" id="ARBA00023274"/>
    </source>
</evidence>
<sequence length="136" mass="14976">MLAIKFRRQGKKHQASFRLIVTEKRSKLGGRFIDDLGWLDPKSKKFEVKKEKAERWLKVGARPTPSVHNFLVRAGISRAAKIPVHKRPKKTEEVAVPAETVKQETAPVAEAAAAAPTEAMPTGRQAPAENSGEASK</sequence>
<dbReference type="Proteomes" id="UP000034224">
    <property type="component" value="Unassembled WGS sequence"/>
</dbReference>
<dbReference type="GO" id="GO:0015935">
    <property type="term" value="C:small ribosomal subunit"/>
    <property type="evidence" value="ECO:0007669"/>
    <property type="project" value="TreeGrafter"/>
</dbReference>
<dbReference type="InterPro" id="IPR023803">
    <property type="entry name" value="Ribosomal_bS16_dom_sf"/>
</dbReference>
<organism evidence="5 6">
    <name type="scientific">Candidatus Jorgensenbacteria bacterium GW2011_GWB1_50_10</name>
    <dbReference type="NCBI Taxonomy" id="1618665"/>
    <lineage>
        <taxon>Bacteria</taxon>
        <taxon>Candidatus Joergenseniibacteriota</taxon>
    </lineage>
</organism>
<dbReference type="GO" id="GO:0006412">
    <property type="term" value="P:translation"/>
    <property type="evidence" value="ECO:0007669"/>
    <property type="project" value="UniProtKB-UniRule"/>
</dbReference>
<evidence type="ECO:0000256" key="3">
    <source>
        <dbReference type="HAMAP-Rule" id="MF_00385"/>
    </source>
</evidence>
<evidence type="ECO:0000313" key="5">
    <source>
        <dbReference type="EMBL" id="KKW15034.1"/>
    </source>
</evidence>
<dbReference type="Gene3D" id="3.30.1320.10">
    <property type="match status" value="1"/>
</dbReference>
<proteinExistence type="inferred from homology"/>
<dbReference type="GO" id="GO:0003735">
    <property type="term" value="F:structural constituent of ribosome"/>
    <property type="evidence" value="ECO:0007669"/>
    <property type="project" value="InterPro"/>
</dbReference>
<evidence type="ECO:0000313" key="6">
    <source>
        <dbReference type="Proteomes" id="UP000034224"/>
    </source>
</evidence>
<dbReference type="NCBIfam" id="TIGR00002">
    <property type="entry name" value="S16"/>
    <property type="match status" value="1"/>
</dbReference>
<name>A0A0G1Z7S7_9BACT</name>
<comment type="similarity">
    <text evidence="3">Belongs to the bacterial ribosomal protein bS16 family.</text>
</comment>
<dbReference type="GO" id="GO:0005737">
    <property type="term" value="C:cytoplasm"/>
    <property type="evidence" value="ECO:0007669"/>
    <property type="project" value="UniProtKB-ARBA"/>
</dbReference>
<dbReference type="PANTHER" id="PTHR12919:SF20">
    <property type="entry name" value="SMALL RIBOSOMAL SUBUNIT PROTEIN BS16M"/>
    <property type="match status" value="1"/>
</dbReference>
<evidence type="ECO:0000256" key="1">
    <source>
        <dbReference type="ARBA" id="ARBA00022980"/>
    </source>
</evidence>
<dbReference type="PANTHER" id="PTHR12919">
    <property type="entry name" value="30S RIBOSOMAL PROTEIN S16"/>
    <property type="match status" value="1"/>
</dbReference>
<dbReference type="Pfam" id="PF00886">
    <property type="entry name" value="Ribosomal_S16"/>
    <property type="match status" value="1"/>
</dbReference>
<dbReference type="SUPFAM" id="SSF54565">
    <property type="entry name" value="Ribosomal protein S16"/>
    <property type="match status" value="1"/>
</dbReference>
<keyword evidence="1 3" id="KW-0689">Ribosomal protein</keyword>
<protein>
    <recommendedName>
        <fullName evidence="3">Small ribosomal subunit protein bS16</fullName>
    </recommendedName>
</protein>
<dbReference type="AlphaFoldDB" id="A0A0G1Z7S7"/>